<protein>
    <submittedName>
        <fullName evidence="1">Uncharacterized protein</fullName>
    </submittedName>
</protein>
<evidence type="ECO:0000313" key="1">
    <source>
        <dbReference type="EMBL" id="MBX39850.1"/>
    </source>
</evidence>
<dbReference type="EMBL" id="GGEC01059366">
    <property type="protein sequence ID" value="MBX39850.1"/>
    <property type="molecule type" value="Transcribed_RNA"/>
</dbReference>
<dbReference type="AlphaFoldDB" id="A0A2P2NBQ4"/>
<organism evidence="1">
    <name type="scientific">Rhizophora mucronata</name>
    <name type="common">Asiatic mangrove</name>
    <dbReference type="NCBI Taxonomy" id="61149"/>
    <lineage>
        <taxon>Eukaryota</taxon>
        <taxon>Viridiplantae</taxon>
        <taxon>Streptophyta</taxon>
        <taxon>Embryophyta</taxon>
        <taxon>Tracheophyta</taxon>
        <taxon>Spermatophyta</taxon>
        <taxon>Magnoliopsida</taxon>
        <taxon>eudicotyledons</taxon>
        <taxon>Gunneridae</taxon>
        <taxon>Pentapetalae</taxon>
        <taxon>rosids</taxon>
        <taxon>fabids</taxon>
        <taxon>Malpighiales</taxon>
        <taxon>Rhizophoraceae</taxon>
        <taxon>Rhizophora</taxon>
    </lineage>
</organism>
<reference evidence="1" key="1">
    <citation type="submission" date="2018-02" db="EMBL/GenBank/DDBJ databases">
        <title>Rhizophora mucronata_Transcriptome.</title>
        <authorList>
            <person name="Meera S.P."/>
            <person name="Sreeshan A."/>
            <person name="Augustine A."/>
        </authorList>
    </citation>
    <scope>NUCLEOTIDE SEQUENCE</scope>
    <source>
        <tissue evidence="1">Leaf</tissue>
    </source>
</reference>
<name>A0A2P2NBQ4_RHIMU</name>
<proteinExistence type="predicted"/>
<accession>A0A2P2NBQ4</accession>
<sequence length="36" mass="4034">MLLCLYFYGNDPLPTCVKGCENSLNKLLLMIHMCAA</sequence>